<dbReference type="Proteomes" id="UP001567538">
    <property type="component" value="Unassembled WGS sequence"/>
</dbReference>
<comment type="similarity">
    <text evidence="3">Belongs to the PMEI family.</text>
</comment>
<dbReference type="CDD" id="cd15800">
    <property type="entry name" value="PMEI-like_2"/>
    <property type="match status" value="1"/>
</dbReference>
<dbReference type="PANTHER" id="PTHR36710:SF18">
    <property type="entry name" value="PECTINESTERASE INHIBITOR 5-RELATED"/>
    <property type="match status" value="1"/>
</dbReference>
<evidence type="ECO:0000313" key="8">
    <source>
        <dbReference type="Proteomes" id="UP001567538"/>
    </source>
</evidence>
<sequence>MALNNNLMLFYILIFFSSLLPNHLAQSPRPAPGSSPGPSSFDDIDDETDTQQPSISLPPSSSEAPSIAPSNEFDFSPSHAPSGDADPALEKICDSTDYPSLCLSTVAPYLDGETDIQSVLDVAIQAGAQFSKYGQAMAQKLAGNPGNAPQHSFVLSDCRDGFETAAENYWKAADALAEQDKGTVNSMLSAVITYIGDCQDTISTDSPLYSLTDRLINMTSNCLAISSIIN</sequence>
<protein>
    <recommendedName>
        <fullName evidence="6">Pectinesterase inhibitor domain-containing protein</fullName>
    </recommendedName>
</protein>
<keyword evidence="8" id="KW-1185">Reference proteome</keyword>
<evidence type="ECO:0000256" key="1">
    <source>
        <dbReference type="ARBA" id="ARBA00022729"/>
    </source>
</evidence>
<dbReference type="Pfam" id="PF04043">
    <property type="entry name" value="PMEI"/>
    <property type="match status" value="1"/>
</dbReference>
<feature type="chain" id="PRO_5044827769" description="Pectinesterase inhibitor domain-containing protein" evidence="5">
    <location>
        <begin position="26"/>
        <end position="230"/>
    </location>
</feature>
<reference evidence="7 8" key="1">
    <citation type="submission" date="2024-06" db="EMBL/GenBank/DDBJ databases">
        <title>A chromosome level genome sequence of Diviner's sage (Salvia divinorum).</title>
        <authorList>
            <person name="Ford S.A."/>
            <person name="Ro D.-K."/>
            <person name="Ness R.W."/>
            <person name="Phillips M.A."/>
        </authorList>
    </citation>
    <scope>NUCLEOTIDE SEQUENCE [LARGE SCALE GENOMIC DNA]</scope>
    <source>
        <strain evidence="7">SAF-2024a</strain>
        <tissue evidence="7">Leaf</tissue>
    </source>
</reference>
<name>A0ABD1GMI1_SALDI</name>
<feature type="compositionally biased region" description="Low complexity" evidence="4">
    <location>
        <begin position="53"/>
        <end position="70"/>
    </location>
</feature>
<evidence type="ECO:0000256" key="5">
    <source>
        <dbReference type="SAM" id="SignalP"/>
    </source>
</evidence>
<evidence type="ECO:0000256" key="3">
    <source>
        <dbReference type="ARBA" id="ARBA00038471"/>
    </source>
</evidence>
<dbReference type="PANTHER" id="PTHR36710">
    <property type="entry name" value="PECTINESTERASE INHIBITOR-LIKE"/>
    <property type="match status" value="1"/>
</dbReference>
<dbReference type="AlphaFoldDB" id="A0ABD1GMI1"/>
<organism evidence="7 8">
    <name type="scientific">Salvia divinorum</name>
    <name type="common">Maria pastora</name>
    <name type="synonym">Diviner's sage</name>
    <dbReference type="NCBI Taxonomy" id="28513"/>
    <lineage>
        <taxon>Eukaryota</taxon>
        <taxon>Viridiplantae</taxon>
        <taxon>Streptophyta</taxon>
        <taxon>Embryophyta</taxon>
        <taxon>Tracheophyta</taxon>
        <taxon>Spermatophyta</taxon>
        <taxon>Magnoliopsida</taxon>
        <taxon>eudicotyledons</taxon>
        <taxon>Gunneridae</taxon>
        <taxon>Pentapetalae</taxon>
        <taxon>asterids</taxon>
        <taxon>lamiids</taxon>
        <taxon>Lamiales</taxon>
        <taxon>Lamiaceae</taxon>
        <taxon>Nepetoideae</taxon>
        <taxon>Mentheae</taxon>
        <taxon>Salviinae</taxon>
        <taxon>Salvia</taxon>
        <taxon>Salvia subgen. Calosphace</taxon>
    </lineage>
</organism>
<gene>
    <name evidence="7" type="ORF">AAHA92_22077</name>
</gene>
<evidence type="ECO:0000313" key="7">
    <source>
        <dbReference type="EMBL" id="KAL1545337.1"/>
    </source>
</evidence>
<dbReference type="SUPFAM" id="SSF101148">
    <property type="entry name" value="Plant invertase/pectin methylesterase inhibitor"/>
    <property type="match status" value="1"/>
</dbReference>
<proteinExistence type="inferred from homology"/>
<feature type="domain" description="Pectinesterase inhibitor" evidence="6">
    <location>
        <begin position="84"/>
        <end position="225"/>
    </location>
</feature>
<dbReference type="SMART" id="SM00856">
    <property type="entry name" value="PMEI"/>
    <property type="match status" value="1"/>
</dbReference>
<feature type="region of interest" description="Disordered" evidence="4">
    <location>
        <begin position="25"/>
        <end position="90"/>
    </location>
</feature>
<dbReference type="InterPro" id="IPR052421">
    <property type="entry name" value="PCW_Enzyme_Inhibitor"/>
</dbReference>
<keyword evidence="1 5" id="KW-0732">Signal</keyword>
<evidence type="ECO:0000259" key="6">
    <source>
        <dbReference type="SMART" id="SM00856"/>
    </source>
</evidence>
<dbReference type="InterPro" id="IPR006501">
    <property type="entry name" value="Pectinesterase_inhib_dom"/>
</dbReference>
<dbReference type="InterPro" id="IPR035513">
    <property type="entry name" value="Invertase/methylesterase_inhib"/>
</dbReference>
<evidence type="ECO:0000256" key="4">
    <source>
        <dbReference type="SAM" id="MobiDB-lite"/>
    </source>
</evidence>
<feature type="signal peptide" evidence="5">
    <location>
        <begin position="1"/>
        <end position="25"/>
    </location>
</feature>
<dbReference type="NCBIfam" id="TIGR01614">
    <property type="entry name" value="PME_inhib"/>
    <property type="match status" value="1"/>
</dbReference>
<dbReference type="Gene3D" id="1.20.140.40">
    <property type="entry name" value="Invertase/pectin methylesterase inhibitor family protein"/>
    <property type="match status" value="1"/>
</dbReference>
<keyword evidence="2" id="KW-1015">Disulfide bond</keyword>
<evidence type="ECO:0000256" key="2">
    <source>
        <dbReference type="ARBA" id="ARBA00023157"/>
    </source>
</evidence>
<comment type="caution">
    <text evidence="7">The sequence shown here is derived from an EMBL/GenBank/DDBJ whole genome shotgun (WGS) entry which is preliminary data.</text>
</comment>
<dbReference type="EMBL" id="JBEAFC010000008">
    <property type="protein sequence ID" value="KAL1545337.1"/>
    <property type="molecule type" value="Genomic_DNA"/>
</dbReference>
<accession>A0ABD1GMI1</accession>